<feature type="repeat" description="TPR" evidence="1">
    <location>
        <begin position="123"/>
        <end position="156"/>
    </location>
</feature>
<evidence type="ECO:0000259" key="3">
    <source>
        <dbReference type="Pfam" id="PF08241"/>
    </source>
</evidence>
<comment type="caution">
    <text evidence="4">The sequence shown here is derived from an EMBL/GenBank/DDBJ whole genome shotgun (WGS) entry which is preliminary data.</text>
</comment>
<dbReference type="PROSITE" id="PS50005">
    <property type="entry name" value="TPR"/>
    <property type="match status" value="5"/>
</dbReference>
<dbReference type="Gene3D" id="3.40.50.150">
    <property type="entry name" value="Vaccinia Virus protein VP39"/>
    <property type="match status" value="1"/>
</dbReference>
<dbReference type="SUPFAM" id="SSF48452">
    <property type="entry name" value="TPR-like"/>
    <property type="match status" value="1"/>
</dbReference>
<keyword evidence="1" id="KW-0802">TPR repeat</keyword>
<evidence type="ECO:0000256" key="2">
    <source>
        <dbReference type="SAM" id="MobiDB-lite"/>
    </source>
</evidence>
<dbReference type="RefSeq" id="WP_169247045.1">
    <property type="nucleotide sequence ID" value="NZ_SPMZ01000002.1"/>
</dbReference>
<dbReference type="Gene3D" id="1.25.40.10">
    <property type="entry name" value="Tetratricopeptide repeat domain"/>
    <property type="match status" value="3"/>
</dbReference>
<dbReference type="InterPro" id="IPR019734">
    <property type="entry name" value="TPR_rpt"/>
</dbReference>
<sequence>MNRKQRRALSGAARSDAPANEAQRVEQAIALHRQGQLDAAEALYRQILRRNPRQVDALHFLGVLAAQRHENDGAVKLIRQALELNPRYADAHNNLGNVLAAMERFDEAATAYRQAIELAPGNFGAHCNLGIMLRRSGRFEEAVAACQQVLALNPRLAEVHLNLGKALVELERHEEAMAAFREAIRLRPGHASAYKSLGMLLYRLNRSEQAAELFRGWLEQDPTNPVARHLLAAHSGHAAPARAADDYVQELFDGMADSFDDHLHRLDYRAPDLIAGEIGTTLGVPTRSLEVLDAGCGTGLCGPLLRPYASRLIGVDLSPRMVERARTRRDYDELAVAELTAFLAARPASHDLIVSADTLVYFGDLRPVLAAAAAALRPEGWLAFTVERGEEGGTEEFRLDRSGRYQHAEAYLRRELVQAGMVVETLETVELRLEGGHPVVGFLVLARKP</sequence>
<dbReference type="PROSITE" id="PS50293">
    <property type="entry name" value="TPR_REGION"/>
    <property type="match status" value="2"/>
</dbReference>
<evidence type="ECO:0000313" key="5">
    <source>
        <dbReference type="Proteomes" id="UP000760480"/>
    </source>
</evidence>
<feature type="region of interest" description="Disordered" evidence="2">
    <location>
        <begin position="1"/>
        <end position="21"/>
    </location>
</feature>
<dbReference type="CDD" id="cd02440">
    <property type="entry name" value="AdoMet_MTases"/>
    <property type="match status" value="1"/>
</dbReference>
<organism evidence="4 5">
    <name type="scientific">Candidatus Competibacter phosphatis</name>
    <dbReference type="NCBI Taxonomy" id="221280"/>
    <lineage>
        <taxon>Bacteria</taxon>
        <taxon>Pseudomonadati</taxon>
        <taxon>Pseudomonadota</taxon>
        <taxon>Gammaproteobacteria</taxon>
        <taxon>Candidatus Competibacteraceae</taxon>
        <taxon>Candidatus Competibacter</taxon>
    </lineage>
</organism>
<reference evidence="4 5" key="1">
    <citation type="submission" date="2019-03" db="EMBL/GenBank/DDBJ databases">
        <title>Metabolic reconstructions from genomes of highly enriched 'Candidatus Accumulibacter' and 'Candidatus Competibacter' bioreactor populations.</title>
        <authorList>
            <person name="Annavajhala M.K."/>
            <person name="Welles L."/>
            <person name="Abbas B."/>
            <person name="Sorokin D."/>
            <person name="Park H."/>
            <person name="Van Loosdrecht M."/>
            <person name="Chandran K."/>
        </authorList>
    </citation>
    <scope>NUCLEOTIDE SEQUENCE [LARGE SCALE GENOMIC DNA]</scope>
    <source>
        <strain evidence="4 5">SBR_G</strain>
    </source>
</reference>
<feature type="repeat" description="TPR" evidence="1">
    <location>
        <begin position="55"/>
        <end position="88"/>
    </location>
</feature>
<feature type="repeat" description="TPR" evidence="1">
    <location>
        <begin position="89"/>
        <end position="122"/>
    </location>
</feature>
<feature type="domain" description="Methyltransferase type 11" evidence="3">
    <location>
        <begin position="292"/>
        <end position="384"/>
    </location>
</feature>
<dbReference type="PANTHER" id="PTHR12558">
    <property type="entry name" value="CELL DIVISION CYCLE 16,23,27"/>
    <property type="match status" value="1"/>
</dbReference>
<name>A0ABX1TIU3_9GAMM</name>
<feature type="repeat" description="TPR" evidence="1">
    <location>
        <begin position="191"/>
        <end position="224"/>
    </location>
</feature>
<proteinExistence type="predicted"/>
<evidence type="ECO:0000313" key="4">
    <source>
        <dbReference type="EMBL" id="NMQ17790.1"/>
    </source>
</evidence>
<dbReference type="EMBL" id="SPMZ01000002">
    <property type="protein sequence ID" value="NMQ17790.1"/>
    <property type="molecule type" value="Genomic_DNA"/>
</dbReference>
<gene>
    <name evidence="4" type="ORF">E4P82_00360</name>
</gene>
<dbReference type="InterPro" id="IPR011990">
    <property type="entry name" value="TPR-like_helical_dom_sf"/>
</dbReference>
<keyword evidence="5" id="KW-1185">Reference proteome</keyword>
<dbReference type="PANTHER" id="PTHR12558:SF33">
    <property type="entry name" value="BLL7664 PROTEIN"/>
    <property type="match status" value="1"/>
</dbReference>
<evidence type="ECO:0000256" key="1">
    <source>
        <dbReference type="PROSITE-ProRule" id="PRU00339"/>
    </source>
</evidence>
<dbReference type="Pfam" id="PF13432">
    <property type="entry name" value="TPR_16"/>
    <property type="match status" value="3"/>
</dbReference>
<dbReference type="SMART" id="SM00028">
    <property type="entry name" value="TPR"/>
    <property type="match status" value="6"/>
</dbReference>
<dbReference type="Proteomes" id="UP000760480">
    <property type="component" value="Unassembled WGS sequence"/>
</dbReference>
<dbReference type="Pfam" id="PF08241">
    <property type="entry name" value="Methyltransf_11"/>
    <property type="match status" value="1"/>
</dbReference>
<dbReference type="SUPFAM" id="SSF53335">
    <property type="entry name" value="S-adenosyl-L-methionine-dependent methyltransferases"/>
    <property type="match status" value="1"/>
</dbReference>
<protein>
    <submittedName>
        <fullName evidence="4">Tetratricopeptide repeat protein</fullName>
    </submittedName>
</protein>
<feature type="repeat" description="TPR" evidence="1">
    <location>
        <begin position="157"/>
        <end position="190"/>
    </location>
</feature>
<accession>A0ABX1TIU3</accession>
<dbReference type="InterPro" id="IPR013216">
    <property type="entry name" value="Methyltransf_11"/>
</dbReference>
<dbReference type="InterPro" id="IPR029063">
    <property type="entry name" value="SAM-dependent_MTases_sf"/>
</dbReference>